<evidence type="ECO:0000256" key="3">
    <source>
        <dbReference type="ARBA" id="ARBA00022989"/>
    </source>
</evidence>
<dbReference type="AlphaFoldDB" id="A0A563EPQ0"/>
<comment type="subcellular location">
    <subcellularLocation>
        <location evidence="1">Membrane</location>
        <topology evidence="1">Multi-pass membrane protein</topology>
    </subcellularLocation>
</comment>
<protein>
    <submittedName>
        <fullName evidence="6">Invasion protein</fullName>
    </submittedName>
</protein>
<proteinExistence type="predicted"/>
<keyword evidence="7" id="KW-1185">Reference proteome</keyword>
<gene>
    <name evidence="6" type="ORF">FKR81_23205</name>
</gene>
<accession>A0A563EPQ0</accession>
<evidence type="ECO:0000256" key="1">
    <source>
        <dbReference type="ARBA" id="ARBA00004141"/>
    </source>
</evidence>
<dbReference type="InterPro" id="IPR032808">
    <property type="entry name" value="DoxX"/>
</dbReference>
<name>A0A563EPQ0_9PSEU</name>
<dbReference type="GO" id="GO:0016020">
    <property type="term" value="C:membrane"/>
    <property type="evidence" value="ECO:0007669"/>
    <property type="project" value="UniProtKB-SubCell"/>
</dbReference>
<dbReference type="RefSeq" id="WP_146354320.1">
    <property type="nucleotide sequence ID" value="NZ_VOBR01000015.1"/>
</dbReference>
<evidence type="ECO:0000313" key="6">
    <source>
        <dbReference type="EMBL" id="TWP49462.1"/>
    </source>
</evidence>
<evidence type="ECO:0000313" key="7">
    <source>
        <dbReference type="Proteomes" id="UP000316639"/>
    </source>
</evidence>
<feature type="transmembrane region" description="Helical" evidence="5">
    <location>
        <begin position="95"/>
        <end position="116"/>
    </location>
</feature>
<keyword evidence="4 5" id="KW-0472">Membrane</keyword>
<dbReference type="Proteomes" id="UP000316639">
    <property type="component" value="Unassembled WGS sequence"/>
</dbReference>
<sequence>MNLVIGLAAVIVLIFAVLGLAKVVALAPMRALATEAGMSVEAYRGIGTLELAGAIGVALGPVVPLLGGLAGAGLLALLAGAVITHLRKGDGPRKFAPALVCAVLVAGYLVALFQAVS</sequence>
<evidence type="ECO:0000256" key="5">
    <source>
        <dbReference type="SAM" id="Phobius"/>
    </source>
</evidence>
<keyword evidence="3 5" id="KW-1133">Transmembrane helix</keyword>
<organism evidence="6 7">
    <name type="scientific">Lentzea tibetensis</name>
    <dbReference type="NCBI Taxonomy" id="2591470"/>
    <lineage>
        <taxon>Bacteria</taxon>
        <taxon>Bacillati</taxon>
        <taxon>Actinomycetota</taxon>
        <taxon>Actinomycetes</taxon>
        <taxon>Pseudonocardiales</taxon>
        <taxon>Pseudonocardiaceae</taxon>
        <taxon>Lentzea</taxon>
    </lineage>
</organism>
<dbReference type="EMBL" id="VOBR01000015">
    <property type="protein sequence ID" value="TWP49462.1"/>
    <property type="molecule type" value="Genomic_DNA"/>
</dbReference>
<comment type="caution">
    <text evidence="6">The sequence shown here is derived from an EMBL/GenBank/DDBJ whole genome shotgun (WGS) entry which is preliminary data.</text>
</comment>
<dbReference type="OrthoDB" id="5197053at2"/>
<keyword evidence="2 5" id="KW-0812">Transmembrane</keyword>
<reference evidence="6 7" key="1">
    <citation type="submission" date="2019-07" db="EMBL/GenBank/DDBJ databases">
        <title>Lentzea xizangensis sp. nov., isolated from Qinghai-Tibetan Plateau Soils.</title>
        <authorList>
            <person name="Huang J."/>
        </authorList>
    </citation>
    <scope>NUCLEOTIDE SEQUENCE [LARGE SCALE GENOMIC DNA]</scope>
    <source>
        <strain evidence="6 7">FXJ1.1311</strain>
    </source>
</reference>
<evidence type="ECO:0000256" key="2">
    <source>
        <dbReference type="ARBA" id="ARBA00022692"/>
    </source>
</evidence>
<feature type="transmembrane region" description="Helical" evidence="5">
    <location>
        <begin position="57"/>
        <end position="83"/>
    </location>
</feature>
<dbReference type="Pfam" id="PF13564">
    <property type="entry name" value="DoxX_2"/>
    <property type="match status" value="1"/>
</dbReference>
<evidence type="ECO:0000256" key="4">
    <source>
        <dbReference type="ARBA" id="ARBA00023136"/>
    </source>
</evidence>